<dbReference type="Pfam" id="PF00226">
    <property type="entry name" value="DnaJ"/>
    <property type="match status" value="1"/>
</dbReference>
<keyword evidence="5" id="KW-0143">Chaperone</keyword>
<accession>A0A1B6CRA4</accession>
<proteinExistence type="inferred from homology"/>
<dbReference type="GO" id="GO:0005789">
    <property type="term" value="C:endoplasmic reticulum membrane"/>
    <property type="evidence" value="ECO:0007669"/>
    <property type="project" value="TreeGrafter"/>
</dbReference>
<comment type="subcellular location">
    <subcellularLocation>
        <location evidence="1">Membrane</location>
        <topology evidence="1">Multi-pass membrane protein</topology>
    </subcellularLocation>
</comment>
<feature type="chain" id="PRO_5008580593" description="J domain-containing protein" evidence="8">
    <location>
        <begin position="24"/>
        <end position="337"/>
    </location>
</feature>
<protein>
    <recommendedName>
        <fullName evidence="9">J domain-containing protein</fullName>
    </recommendedName>
</protein>
<dbReference type="EMBL" id="GEDC01021219">
    <property type="protein sequence ID" value="JAS16079.1"/>
    <property type="molecule type" value="Transcribed_RNA"/>
</dbReference>
<dbReference type="PANTHER" id="PTHR44176:SF1">
    <property type="entry name" value="DNAJ HOMOLOG SUBFAMILY C MEMBER 25"/>
    <property type="match status" value="1"/>
</dbReference>
<evidence type="ECO:0000256" key="5">
    <source>
        <dbReference type="ARBA" id="ARBA00023186"/>
    </source>
</evidence>
<dbReference type="PROSITE" id="PS50076">
    <property type="entry name" value="DNAJ_2"/>
    <property type="match status" value="1"/>
</dbReference>
<gene>
    <name evidence="10" type="ORF">g.4766</name>
    <name evidence="11" type="ORF">g.4767</name>
</gene>
<reference evidence="10" key="1">
    <citation type="submission" date="2015-12" db="EMBL/GenBank/DDBJ databases">
        <title>De novo transcriptome assembly of four potential Pierce s Disease insect vectors from Arizona vineyards.</title>
        <authorList>
            <person name="Tassone E.E."/>
        </authorList>
    </citation>
    <scope>NUCLEOTIDE SEQUENCE</scope>
</reference>
<sequence>MNLVKKCFLVYLTIFYFPNETTAQTVLEGLYCGAENCYDVLGVTRDSSRNEIAKQYRKLAKKHHPDLHRDENDKKNAEEMFKKIANAYEILKDDESRNDYDYMLDHPEEVYSHYYRYYRRRVAPKVDVRIVVAVTITIISAVQYFGSWQRYDSAMKYLLTVPKYRNKAVDVAREHGLIDYKKQKGKPKNEIKEETDAILRKVLEDNMDIRGGYAKPKITDILWIQIIKLPYIIVAYVAWFVKWHWKFSICKEPYGEEEKYYLIRKLMKLGEHQFEAIEEFEKKQFLTQELWKPDKFEVWQKKKEEDMKKQMAESAKYKAFRRYLKNHGPSRMTFDDS</sequence>
<feature type="signal peptide" evidence="8">
    <location>
        <begin position="1"/>
        <end position="23"/>
    </location>
</feature>
<name>A0A1B6CRA4_9HEMI</name>
<evidence type="ECO:0000256" key="1">
    <source>
        <dbReference type="ARBA" id="ARBA00004141"/>
    </source>
</evidence>
<dbReference type="EMBL" id="GEDC01001073">
    <property type="protein sequence ID" value="JAS36225.1"/>
    <property type="molecule type" value="Transcribed_RNA"/>
</dbReference>
<evidence type="ECO:0000256" key="4">
    <source>
        <dbReference type="ARBA" id="ARBA00023136"/>
    </source>
</evidence>
<evidence type="ECO:0000256" key="8">
    <source>
        <dbReference type="SAM" id="SignalP"/>
    </source>
</evidence>
<evidence type="ECO:0000256" key="7">
    <source>
        <dbReference type="SAM" id="Phobius"/>
    </source>
</evidence>
<dbReference type="GO" id="GO:0006457">
    <property type="term" value="P:protein folding"/>
    <property type="evidence" value="ECO:0007669"/>
    <property type="project" value="InterPro"/>
</dbReference>
<keyword evidence="4 7" id="KW-0472">Membrane</keyword>
<dbReference type="CDD" id="cd06257">
    <property type="entry name" value="DnaJ"/>
    <property type="match status" value="1"/>
</dbReference>
<feature type="transmembrane region" description="Helical" evidence="7">
    <location>
        <begin position="221"/>
        <end position="241"/>
    </location>
</feature>
<dbReference type="SMART" id="SM00271">
    <property type="entry name" value="DnaJ"/>
    <property type="match status" value="1"/>
</dbReference>
<dbReference type="PROSITE" id="PS00636">
    <property type="entry name" value="DNAJ_1"/>
    <property type="match status" value="1"/>
</dbReference>
<dbReference type="InterPro" id="IPR036869">
    <property type="entry name" value="J_dom_sf"/>
</dbReference>
<dbReference type="InterPro" id="IPR044632">
    <property type="entry name" value="DNAJC25-like"/>
</dbReference>
<feature type="domain" description="J" evidence="9">
    <location>
        <begin position="36"/>
        <end position="104"/>
    </location>
</feature>
<evidence type="ECO:0000313" key="10">
    <source>
        <dbReference type="EMBL" id="JAS16079.1"/>
    </source>
</evidence>
<dbReference type="PRINTS" id="PR00625">
    <property type="entry name" value="JDOMAIN"/>
</dbReference>
<dbReference type="AlphaFoldDB" id="A0A1B6CRA4"/>
<evidence type="ECO:0000256" key="6">
    <source>
        <dbReference type="ARBA" id="ARBA00024193"/>
    </source>
</evidence>
<keyword evidence="3 7" id="KW-1133">Transmembrane helix</keyword>
<dbReference type="FunFam" id="1.10.287.110:FF:000036">
    <property type="entry name" value="dnaJ homolog subfamily C member 25"/>
    <property type="match status" value="1"/>
</dbReference>
<evidence type="ECO:0000256" key="3">
    <source>
        <dbReference type="ARBA" id="ARBA00022989"/>
    </source>
</evidence>
<evidence type="ECO:0000256" key="2">
    <source>
        <dbReference type="ARBA" id="ARBA00022692"/>
    </source>
</evidence>
<dbReference type="PANTHER" id="PTHR44176">
    <property type="entry name" value="DNAJ HOMOLOG SUBFAMILY C MEMBER 25"/>
    <property type="match status" value="1"/>
</dbReference>
<organism evidence="10">
    <name type="scientific">Clastoptera arizonana</name>
    <name type="common">Arizona spittle bug</name>
    <dbReference type="NCBI Taxonomy" id="38151"/>
    <lineage>
        <taxon>Eukaryota</taxon>
        <taxon>Metazoa</taxon>
        <taxon>Ecdysozoa</taxon>
        <taxon>Arthropoda</taxon>
        <taxon>Hexapoda</taxon>
        <taxon>Insecta</taxon>
        <taxon>Pterygota</taxon>
        <taxon>Neoptera</taxon>
        <taxon>Paraneoptera</taxon>
        <taxon>Hemiptera</taxon>
        <taxon>Auchenorrhyncha</taxon>
        <taxon>Cercopoidea</taxon>
        <taxon>Clastopteridae</taxon>
        <taxon>Clastoptera</taxon>
    </lineage>
</organism>
<keyword evidence="8" id="KW-0732">Signal</keyword>
<dbReference type="InterPro" id="IPR018253">
    <property type="entry name" value="DnaJ_domain_CS"/>
</dbReference>
<dbReference type="InterPro" id="IPR001623">
    <property type="entry name" value="DnaJ_domain"/>
</dbReference>
<feature type="transmembrane region" description="Helical" evidence="7">
    <location>
        <begin position="126"/>
        <end position="146"/>
    </location>
</feature>
<comment type="similarity">
    <text evidence="6">Belongs to the DNAJC25 family.</text>
</comment>
<dbReference type="Gene3D" id="1.10.287.110">
    <property type="entry name" value="DnaJ domain"/>
    <property type="match status" value="1"/>
</dbReference>
<evidence type="ECO:0000313" key="11">
    <source>
        <dbReference type="EMBL" id="JAS36225.1"/>
    </source>
</evidence>
<dbReference type="SUPFAM" id="SSF46565">
    <property type="entry name" value="Chaperone J-domain"/>
    <property type="match status" value="1"/>
</dbReference>
<keyword evidence="2 7" id="KW-0812">Transmembrane</keyword>
<evidence type="ECO:0000259" key="9">
    <source>
        <dbReference type="PROSITE" id="PS50076"/>
    </source>
</evidence>